<dbReference type="Gene3D" id="3.30.300.20">
    <property type="match status" value="1"/>
</dbReference>
<feature type="region of interest" description="Disordered" evidence="1">
    <location>
        <begin position="228"/>
        <end position="252"/>
    </location>
</feature>
<dbReference type="EMBL" id="HBGY01009947">
    <property type="protein sequence ID" value="CAD9568154.1"/>
    <property type="molecule type" value="Transcribed_RNA"/>
</dbReference>
<keyword evidence="2" id="KW-0732">Signal</keyword>
<accession>A0A7S2NYX9</accession>
<name>A0A7S2NYX9_9STRA</name>
<dbReference type="InterPro" id="IPR015946">
    <property type="entry name" value="KH_dom-like_a/b"/>
</dbReference>
<reference evidence="3" key="1">
    <citation type="submission" date="2021-01" db="EMBL/GenBank/DDBJ databases">
        <authorList>
            <person name="Corre E."/>
            <person name="Pelletier E."/>
            <person name="Niang G."/>
            <person name="Scheremetjew M."/>
            <person name="Finn R."/>
            <person name="Kale V."/>
            <person name="Holt S."/>
            <person name="Cochrane G."/>
            <person name="Meng A."/>
            <person name="Brown T."/>
            <person name="Cohen L."/>
        </authorList>
    </citation>
    <scope>NUCLEOTIDE SEQUENCE</scope>
    <source>
        <strain evidence="3">B650</strain>
    </source>
</reference>
<evidence type="ECO:0000256" key="1">
    <source>
        <dbReference type="SAM" id="MobiDB-lite"/>
    </source>
</evidence>
<organism evidence="3">
    <name type="scientific">Leptocylindrus danicus</name>
    <dbReference type="NCBI Taxonomy" id="163516"/>
    <lineage>
        <taxon>Eukaryota</taxon>
        <taxon>Sar</taxon>
        <taxon>Stramenopiles</taxon>
        <taxon>Ochrophyta</taxon>
        <taxon>Bacillariophyta</taxon>
        <taxon>Coscinodiscophyceae</taxon>
        <taxon>Chaetocerotophycidae</taxon>
        <taxon>Leptocylindrales</taxon>
        <taxon>Leptocylindraceae</taxon>
        <taxon>Leptocylindrus</taxon>
    </lineage>
</organism>
<dbReference type="GO" id="GO:0006364">
    <property type="term" value="P:rRNA processing"/>
    <property type="evidence" value="ECO:0007669"/>
    <property type="project" value="InterPro"/>
</dbReference>
<evidence type="ECO:0000313" key="3">
    <source>
        <dbReference type="EMBL" id="CAD9568154.1"/>
    </source>
</evidence>
<proteinExistence type="predicted"/>
<feature type="chain" id="PRO_5031017712" description="Ribosome-binding factor A" evidence="2">
    <location>
        <begin position="21"/>
        <end position="252"/>
    </location>
</feature>
<dbReference type="Pfam" id="PF02033">
    <property type="entry name" value="RBFA"/>
    <property type="match status" value="1"/>
</dbReference>
<protein>
    <recommendedName>
        <fullName evidence="4">Ribosome-binding factor A</fullName>
    </recommendedName>
</protein>
<dbReference type="AlphaFoldDB" id="A0A7S2NYX9"/>
<sequence>MRSLELSTSLALMLTSAARAFTSTTLMPSAGAWTRTTTSPPTQRRNDGVVLQMIQRSNRRTANIDKSKRQFRVGQLVRSEIASIIKLGHEIKHTDGSLDSDLRLRISVVNADVSPDLRQARITVSVISKPNTDETAKLSDTVVEKRVAYSWLVKHTKNIRHALAQRLSHMKTIPNLTFAQADVGAAVDVMNKINNINIGLSNSRSDFGGANSPEAMLMGMGDEYYDDYDDDDEWDDEDAEFFFTDDEDDDEE</sequence>
<evidence type="ECO:0000256" key="2">
    <source>
        <dbReference type="SAM" id="SignalP"/>
    </source>
</evidence>
<evidence type="ECO:0008006" key="4">
    <source>
        <dbReference type="Google" id="ProtNLM"/>
    </source>
</evidence>
<dbReference type="InterPro" id="IPR023799">
    <property type="entry name" value="RbfA_dom_sf"/>
</dbReference>
<dbReference type="InterPro" id="IPR000238">
    <property type="entry name" value="RbfA"/>
</dbReference>
<gene>
    <name evidence="3" type="ORF">LDAN0321_LOCUS6281</name>
</gene>
<dbReference type="SUPFAM" id="SSF89919">
    <property type="entry name" value="Ribosome-binding factor A, RbfA"/>
    <property type="match status" value="1"/>
</dbReference>
<feature type="signal peptide" evidence="2">
    <location>
        <begin position="1"/>
        <end position="20"/>
    </location>
</feature>